<feature type="domain" description="UspA" evidence="2">
    <location>
        <begin position="182"/>
        <end position="322"/>
    </location>
</feature>
<organism evidence="3 4">
    <name type="scientific">Nitrospira defluvii</name>
    <dbReference type="NCBI Taxonomy" id="330214"/>
    <lineage>
        <taxon>Bacteria</taxon>
        <taxon>Pseudomonadati</taxon>
        <taxon>Nitrospirota</taxon>
        <taxon>Nitrospiria</taxon>
        <taxon>Nitrospirales</taxon>
        <taxon>Nitrospiraceae</taxon>
        <taxon>Nitrospira</taxon>
    </lineage>
</organism>
<dbReference type="InterPro" id="IPR006015">
    <property type="entry name" value="Universal_stress_UspA"/>
</dbReference>
<dbReference type="HOGENOM" id="CLU_049301_2_1_0"/>
<sequence length="326" mass="34948">MIGPHSGIPDADPIPERYGNLGDTHMKIMIAVDGSEFAEWSVQMLEAVASRPPDSVTLVHVVDSTSLKSAARKHATVSKQAIAAMTKAGDQILRRFEGLAKIALKQATTKPRTAIDTILAHGRIADTITKLAKQKKTDLLVLGSRGLSDAEHYLLGSVSRTVSALAACPVLVVKRPLTALSHVLFAADASKHSQGACRFLCQRLLPESAHVTVLSVVEPAMTELAAKYLSKDQLEQIAVPKRQAAEQVVENLRDRFLAEGCAVTTQVKVDHVTDTIIQQATSGKVDLLVAGSRGLTGSERLQLGSVSETLLKYAPCSVLIVRGWRA</sequence>
<evidence type="ECO:0000259" key="2">
    <source>
        <dbReference type="Pfam" id="PF00582"/>
    </source>
</evidence>
<evidence type="ECO:0000313" key="3">
    <source>
        <dbReference type="EMBL" id="CBK43461.1"/>
    </source>
</evidence>
<keyword evidence="4" id="KW-1185">Reference proteome</keyword>
<accession>D8PJ87</accession>
<dbReference type="eggNOG" id="COG0589">
    <property type="taxonomic scope" value="Bacteria"/>
</dbReference>
<proteinExistence type="inferred from homology"/>
<evidence type="ECO:0000313" key="4">
    <source>
        <dbReference type="Proteomes" id="UP000001660"/>
    </source>
</evidence>
<dbReference type="EMBL" id="FP929003">
    <property type="protein sequence ID" value="CBK43461.1"/>
    <property type="molecule type" value="Genomic_DNA"/>
</dbReference>
<feature type="domain" description="UspA" evidence="2">
    <location>
        <begin position="26"/>
        <end position="174"/>
    </location>
</feature>
<dbReference type="PANTHER" id="PTHR46268">
    <property type="entry name" value="STRESS RESPONSE PROTEIN NHAX"/>
    <property type="match status" value="1"/>
</dbReference>
<dbReference type="STRING" id="330214.NIDE3785"/>
<protein>
    <submittedName>
        <fullName evidence="3">Putative Universal stress protein</fullName>
    </submittedName>
</protein>
<dbReference type="OrthoDB" id="9777884at2"/>
<dbReference type="InterPro" id="IPR006016">
    <property type="entry name" value="UspA"/>
</dbReference>
<dbReference type="KEGG" id="nde:NIDE3785"/>
<name>D8PJ87_9BACT</name>
<reference evidence="3 4" key="1">
    <citation type="journal article" date="2010" name="Proc. Natl. Acad. Sci. U.S.A.">
        <title>A Nitrospira metagenome illuminates the physiology and evolution of globally important nitrite-oxidizing bacteria.</title>
        <authorList>
            <person name="Lucker S."/>
            <person name="Wagner M."/>
            <person name="Maixner F."/>
            <person name="Pelletier E."/>
            <person name="Koch H."/>
            <person name="Vacherie B."/>
            <person name="Rattei T."/>
            <person name="Sinninghe Damste J."/>
            <person name="Spieck E."/>
            <person name="Le Paslier D."/>
            <person name="Daims H."/>
        </authorList>
    </citation>
    <scope>NUCLEOTIDE SEQUENCE [LARGE SCALE GENOMIC DNA]</scope>
</reference>
<evidence type="ECO:0000256" key="1">
    <source>
        <dbReference type="ARBA" id="ARBA00008791"/>
    </source>
</evidence>
<dbReference type="PANTHER" id="PTHR46268:SF6">
    <property type="entry name" value="UNIVERSAL STRESS PROTEIN UP12"/>
    <property type="match status" value="1"/>
</dbReference>
<dbReference type="Pfam" id="PF00582">
    <property type="entry name" value="Usp"/>
    <property type="match status" value="2"/>
</dbReference>
<dbReference type="PRINTS" id="PR01438">
    <property type="entry name" value="UNVRSLSTRESS"/>
</dbReference>
<dbReference type="InterPro" id="IPR014729">
    <property type="entry name" value="Rossmann-like_a/b/a_fold"/>
</dbReference>
<dbReference type="CDD" id="cd00293">
    <property type="entry name" value="USP-like"/>
    <property type="match status" value="2"/>
</dbReference>
<comment type="similarity">
    <text evidence="1">Belongs to the universal stress protein A family.</text>
</comment>
<dbReference type="Proteomes" id="UP000001660">
    <property type="component" value="Chromosome"/>
</dbReference>
<dbReference type="SUPFAM" id="SSF52402">
    <property type="entry name" value="Adenine nucleotide alpha hydrolases-like"/>
    <property type="match status" value="2"/>
</dbReference>
<dbReference type="Gene3D" id="3.40.50.620">
    <property type="entry name" value="HUPs"/>
    <property type="match status" value="2"/>
</dbReference>
<dbReference type="AlphaFoldDB" id="D8PJ87"/>
<gene>
    <name evidence="3" type="ORF">NIDE3785</name>
</gene>